<dbReference type="Pfam" id="PF02826">
    <property type="entry name" value="2-Hacid_dh_C"/>
    <property type="match status" value="1"/>
</dbReference>
<dbReference type="InterPro" id="IPR029752">
    <property type="entry name" value="D-isomer_DH_CS1"/>
</dbReference>
<dbReference type="PROSITE" id="PS00065">
    <property type="entry name" value="D_2_HYDROXYACID_DH_1"/>
    <property type="match status" value="1"/>
</dbReference>
<comment type="caution">
    <text evidence="7">The sequence shown here is derived from an EMBL/GenBank/DDBJ whole genome shotgun (WGS) entry which is preliminary data.</text>
</comment>
<proteinExistence type="inferred from homology"/>
<evidence type="ECO:0000256" key="2">
    <source>
        <dbReference type="ARBA" id="ARBA00023002"/>
    </source>
</evidence>
<dbReference type="Proteomes" id="UP001596166">
    <property type="component" value="Unassembled WGS sequence"/>
</dbReference>
<feature type="domain" description="D-isomer specific 2-hydroxyacid dehydrogenase catalytic" evidence="5">
    <location>
        <begin position="16"/>
        <end position="321"/>
    </location>
</feature>
<dbReference type="InterPro" id="IPR050223">
    <property type="entry name" value="D-isomer_2-hydroxyacid_DH"/>
</dbReference>
<dbReference type="InterPro" id="IPR006139">
    <property type="entry name" value="D-isomer_2_OHA_DH_cat_dom"/>
</dbReference>
<feature type="domain" description="D-isomer specific 2-hydroxyacid dehydrogenase NAD-binding" evidence="6">
    <location>
        <begin position="114"/>
        <end position="289"/>
    </location>
</feature>
<gene>
    <name evidence="7" type="ORF">ACFPMG_21715</name>
</gene>
<evidence type="ECO:0000313" key="8">
    <source>
        <dbReference type="Proteomes" id="UP001596166"/>
    </source>
</evidence>
<protein>
    <submittedName>
        <fullName evidence="7">2-hydroxyacid dehydrogenase</fullName>
        <ecNumber evidence="7">1.1.1.-</ecNumber>
    </submittedName>
</protein>
<evidence type="ECO:0000256" key="1">
    <source>
        <dbReference type="ARBA" id="ARBA00005854"/>
    </source>
</evidence>
<dbReference type="EC" id="1.1.1.-" evidence="7"/>
<dbReference type="GO" id="GO:0016491">
    <property type="term" value="F:oxidoreductase activity"/>
    <property type="evidence" value="ECO:0007669"/>
    <property type="project" value="UniProtKB-KW"/>
</dbReference>
<keyword evidence="2 4" id="KW-0560">Oxidoreductase</keyword>
<dbReference type="RefSeq" id="WP_376997276.1">
    <property type="nucleotide sequence ID" value="NZ_JBHSLC010000049.1"/>
</dbReference>
<comment type="similarity">
    <text evidence="1 4">Belongs to the D-isomer specific 2-hydroxyacid dehydrogenase family.</text>
</comment>
<evidence type="ECO:0000256" key="3">
    <source>
        <dbReference type="ARBA" id="ARBA00023027"/>
    </source>
</evidence>
<dbReference type="PANTHER" id="PTHR10996">
    <property type="entry name" value="2-HYDROXYACID DEHYDROGENASE-RELATED"/>
    <property type="match status" value="1"/>
</dbReference>
<accession>A0ABW0GBY2</accession>
<organism evidence="7 8">
    <name type="scientific">Azospirillum himalayense</name>
    <dbReference type="NCBI Taxonomy" id="654847"/>
    <lineage>
        <taxon>Bacteria</taxon>
        <taxon>Pseudomonadati</taxon>
        <taxon>Pseudomonadota</taxon>
        <taxon>Alphaproteobacteria</taxon>
        <taxon>Rhodospirillales</taxon>
        <taxon>Azospirillaceae</taxon>
        <taxon>Azospirillum</taxon>
    </lineage>
</organism>
<evidence type="ECO:0000256" key="4">
    <source>
        <dbReference type="RuleBase" id="RU003719"/>
    </source>
</evidence>
<dbReference type="InterPro" id="IPR029753">
    <property type="entry name" value="D-isomer_DH_CS"/>
</dbReference>
<dbReference type="CDD" id="cd05301">
    <property type="entry name" value="GDH"/>
    <property type="match status" value="1"/>
</dbReference>
<dbReference type="Gene3D" id="3.40.50.720">
    <property type="entry name" value="NAD(P)-binding Rossmann-like Domain"/>
    <property type="match status" value="2"/>
</dbReference>
<name>A0ABW0GBY2_9PROT</name>
<dbReference type="SUPFAM" id="SSF51735">
    <property type="entry name" value="NAD(P)-binding Rossmann-fold domains"/>
    <property type="match status" value="1"/>
</dbReference>
<dbReference type="PANTHER" id="PTHR10996:SF178">
    <property type="entry name" value="2-HYDROXYACID DEHYDROGENASE YGL185C-RELATED"/>
    <property type="match status" value="1"/>
</dbReference>
<dbReference type="EMBL" id="JBHSLC010000049">
    <property type="protein sequence ID" value="MFC5357633.1"/>
    <property type="molecule type" value="Genomic_DNA"/>
</dbReference>
<dbReference type="PROSITE" id="PS00671">
    <property type="entry name" value="D_2_HYDROXYACID_DH_3"/>
    <property type="match status" value="1"/>
</dbReference>
<sequence>MTSDHKPRVILLAAVPPDLRAAIDASCEVVAAPGAALPPGTDLAELLKGVRGALTTIRAGIDDPLLARCPDLKVVSNVAVGYDNIDVPAATRRGVLVCNTPGVLDAAVADLTMVMLLSLGRGALDADRFVRSGGWNAGAFPLTRDIAGKTLGIVGLGRIGRMVARRARAFDMDVVYYKPNRDAGAEAEGLATYCDRDDLFKRADFVSLHLPFNEATRRGIGAREFALMKPTAYFINTARGSVVDEAALIAALKANTIAGAALDVMEKEPIGADHPLCGLPNVMLLPHIGSATVETRRAMMELAVKNLIAAACGDRAPAMVNPEVLDR</sequence>
<evidence type="ECO:0000259" key="6">
    <source>
        <dbReference type="Pfam" id="PF02826"/>
    </source>
</evidence>
<evidence type="ECO:0000259" key="5">
    <source>
        <dbReference type="Pfam" id="PF00389"/>
    </source>
</evidence>
<dbReference type="Pfam" id="PF00389">
    <property type="entry name" value="2-Hacid_dh"/>
    <property type="match status" value="1"/>
</dbReference>
<keyword evidence="8" id="KW-1185">Reference proteome</keyword>
<reference evidence="8" key="1">
    <citation type="journal article" date="2019" name="Int. J. Syst. Evol. Microbiol.">
        <title>The Global Catalogue of Microorganisms (GCM) 10K type strain sequencing project: providing services to taxonomists for standard genome sequencing and annotation.</title>
        <authorList>
            <consortium name="The Broad Institute Genomics Platform"/>
            <consortium name="The Broad Institute Genome Sequencing Center for Infectious Disease"/>
            <person name="Wu L."/>
            <person name="Ma J."/>
        </authorList>
    </citation>
    <scope>NUCLEOTIDE SEQUENCE [LARGE SCALE GENOMIC DNA]</scope>
    <source>
        <strain evidence="8">CCUG 58760</strain>
    </source>
</reference>
<dbReference type="InterPro" id="IPR006140">
    <property type="entry name" value="D-isomer_DH_NAD-bd"/>
</dbReference>
<evidence type="ECO:0000313" key="7">
    <source>
        <dbReference type="EMBL" id="MFC5357633.1"/>
    </source>
</evidence>
<dbReference type="SUPFAM" id="SSF52283">
    <property type="entry name" value="Formate/glycerate dehydrogenase catalytic domain-like"/>
    <property type="match status" value="1"/>
</dbReference>
<dbReference type="InterPro" id="IPR036291">
    <property type="entry name" value="NAD(P)-bd_dom_sf"/>
</dbReference>
<keyword evidence="3" id="KW-0520">NAD</keyword>